<dbReference type="InterPro" id="IPR036291">
    <property type="entry name" value="NAD(P)-bd_dom_sf"/>
</dbReference>
<keyword evidence="4" id="KW-1185">Reference proteome</keyword>
<evidence type="ECO:0000256" key="1">
    <source>
        <dbReference type="ARBA" id="ARBA00023027"/>
    </source>
</evidence>
<organism evidence="3 4">
    <name type="scientific">Prolixibacter bellariivorans</name>
    <dbReference type="NCBI Taxonomy" id="314319"/>
    <lineage>
        <taxon>Bacteria</taxon>
        <taxon>Pseudomonadati</taxon>
        <taxon>Bacteroidota</taxon>
        <taxon>Bacteroidia</taxon>
        <taxon>Marinilabiliales</taxon>
        <taxon>Prolixibacteraceae</taxon>
        <taxon>Prolixibacter</taxon>
    </lineage>
</organism>
<dbReference type="PANTHER" id="PTHR43574">
    <property type="entry name" value="EPIMERASE-RELATED"/>
    <property type="match status" value="1"/>
</dbReference>
<gene>
    <name evidence="3" type="ORF">PbJCM13498_28320</name>
</gene>
<reference evidence="3 4" key="1">
    <citation type="submission" date="2019-10" db="EMBL/GenBank/DDBJ databases">
        <title>Prolixibacter strains distinguished by the presence of nitrate reductase genes were adept at nitrate-dependent anaerobic corrosion of metallic iron and carbon steel.</title>
        <authorList>
            <person name="Iino T."/>
            <person name="Shono N."/>
            <person name="Ito K."/>
            <person name="Nakamura R."/>
            <person name="Sueoka K."/>
            <person name="Harayama S."/>
            <person name="Ohkuma M."/>
        </authorList>
    </citation>
    <scope>NUCLEOTIDE SEQUENCE [LARGE SCALE GENOMIC DNA]</scope>
    <source>
        <strain evidence="3 4">JCM 13498</strain>
    </source>
</reference>
<dbReference type="PRINTS" id="PR01713">
    <property type="entry name" value="NUCEPIMERASE"/>
</dbReference>
<dbReference type="AlphaFoldDB" id="A0A5M4B1D5"/>
<evidence type="ECO:0000313" key="4">
    <source>
        <dbReference type="Proteomes" id="UP000391834"/>
    </source>
</evidence>
<feature type="domain" description="NAD-dependent epimerase/dehydratase" evidence="2">
    <location>
        <begin position="3"/>
        <end position="277"/>
    </location>
</feature>
<dbReference type="OrthoDB" id="1490291at2"/>
<dbReference type="RefSeq" id="WP_025863844.1">
    <property type="nucleotide sequence ID" value="NZ_BLAX01000001.1"/>
</dbReference>
<proteinExistence type="predicted"/>
<evidence type="ECO:0000313" key="3">
    <source>
        <dbReference type="EMBL" id="GET33969.1"/>
    </source>
</evidence>
<dbReference type="EMBL" id="BLAX01000001">
    <property type="protein sequence ID" value="GET33969.1"/>
    <property type="molecule type" value="Genomic_DNA"/>
</dbReference>
<evidence type="ECO:0000259" key="2">
    <source>
        <dbReference type="Pfam" id="PF01370"/>
    </source>
</evidence>
<dbReference type="Proteomes" id="UP000391834">
    <property type="component" value="Unassembled WGS sequence"/>
</dbReference>
<accession>A0A5M4B1D5</accession>
<keyword evidence="1" id="KW-0520">NAD</keyword>
<dbReference type="InterPro" id="IPR001509">
    <property type="entry name" value="Epimerase_deHydtase"/>
</dbReference>
<name>A0A5M4B1D5_9BACT</name>
<comment type="caution">
    <text evidence="3">The sequence shown here is derived from an EMBL/GenBank/DDBJ whole genome shotgun (WGS) entry which is preliminary data.</text>
</comment>
<dbReference type="Pfam" id="PF01370">
    <property type="entry name" value="Epimerase"/>
    <property type="match status" value="1"/>
</dbReference>
<dbReference type="SUPFAM" id="SSF51735">
    <property type="entry name" value="NAD(P)-binding Rossmann-fold domains"/>
    <property type="match status" value="1"/>
</dbReference>
<dbReference type="Gene3D" id="3.40.50.720">
    <property type="entry name" value="NAD(P)-binding Rossmann-like Domain"/>
    <property type="match status" value="1"/>
</dbReference>
<protein>
    <recommendedName>
        <fullName evidence="2">NAD-dependent epimerase/dehydratase domain-containing protein</fullName>
    </recommendedName>
</protein>
<sequence length="358" mass="40351">MRILVTGAAGFIGYHVVQQLLKTPHQVTGLDSIEFDENAQLKYARLAETGIHLPEESLSSQKESRGNTELPLGKMLSSIFTSNYRFIRLDMKDEKALLTLFAAGRFDYVVHLAGYSCDRLSINNPDDCLQNEILIFTNLLKACQKHPVRHLIYASSSSVYGENPKIPFMETDKADKPVSILAAAKRSNELMAHVYSHLYHIPTTALRYFTLYGPWGRSDMAPTRFASAIVNRESINLYNGGDMTRDFTYIDDAVEATVRILSETPSENPFSKVINIGRSQPESLLTMIEILEKKLGGTARKKECLMQLGETKRSWAESYVLKTTTGYAPQTDLETGMEYFTQWFKSYYQAHTSTGSSF</sequence>